<dbReference type="RefSeq" id="WP_114308234.1">
    <property type="nucleotide sequence ID" value="NZ_QPJO01000001.1"/>
</dbReference>
<dbReference type="Gene3D" id="3.40.50.1820">
    <property type="entry name" value="alpha/beta hydrolase"/>
    <property type="match status" value="1"/>
</dbReference>
<accession>A0A368ZKQ7</accession>
<dbReference type="InterPro" id="IPR000073">
    <property type="entry name" value="AB_hydrolase_1"/>
</dbReference>
<dbReference type="SUPFAM" id="SSF53474">
    <property type="entry name" value="alpha/beta-Hydrolases"/>
    <property type="match status" value="1"/>
</dbReference>
<reference evidence="2 3" key="1">
    <citation type="submission" date="2018-07" db="EMBL/GenBank/DDBJ databases">
        <title>Genomic Encyclopedia of Type Strains, Phase III (KMG-III): the genomes of soil and plant-associated and newly described type strains.</title>
        <authorList>
            <person name="Whitman W."/>
        </authorList>
    </citation>
    <scope>NUCLEOTIDE SEQUENCE [LARGE SCALE GENOMIC DNA]</scope>
    <source>
        <strain evidence="2 3">CECT 7958</strain>
    </source>
</reference>
<protein>
    <submittedName>
        <fullName evidence="2">Pimeloyl-ACP methyl ester carboxylesterase</fullName>
    </submittedName>
</protein>
<dbReference type="InterPro" id="IPR050266">
    <property type="entry name" value="AB_hydrolase_sf"/>
</dbReference>
<feature type="domain" description="AB hydrolase-1" evidence="1">
    <location>
        <begin position="20"/>
        <end position="244"/>
    </location>
</feature>
<evidence type="ECO:0000313" key="2">
    <source>
        <dbReference type="EMBL" id="RCW93727.1"/>
    </source>
</evidence>
<evidence type="ECO:0000313" key="3">
    <source>
        <dbReference type="Proteomes" id="UP000253436"/>
    </source>
</evidence>
<sequence>MIINYKNCQVHYTVEGEGSPVVLLHGFLENLKMWQPILPALTKTHQVISIDLLGHGETECLGYVHRMETMADVVLAVLQHEQVEKAHFIGHSMGAYVALALAEQQPELFKGLCLMNSTFEADTPERQQIRTRACKMAQHNYQTLIELSFANLFSEESKTTYKEAYQNALNEALQTPLQGYIAAQEGMKLRPNRLEVFKNLEGQQLIIAGKKDQLINREQILKTIEGSRITYVEFSEGHMSYIENKKELTYNVLQFIEK</sequence>
<comment type="caution">
    <text evidence="2">The sequence shown here is derived from an EMBL/GenBank/DDBJ whole genome shotgun (WGS) entry which is preliminary data.</text>
</comment>
<dbReference type="InterPro" id="IPR029058">
    <property type="entry name" value="AB_hydrolase_fold"/>
</dbReference>
<dbReference type="Proteomes" id="UP000253436">
    <property type="component" value="Unassembled WGS sequence"/>
</dbReference>
<proteinExistence type="predicted"/>
<evidence type="ECO:0000259" key="1">
    <source>
        <dbReference type="Pfam" id="PF00561"/>
    </source>
</evidence>
<organism evidence="2 3">
    <name type="scientific">Winogradskyella arenosi</name>
    <dbReference type="NCBI Taxonomy" id="533325"/>
    <lineage>
        <taxon>Bacteria</taxon>
        <taxon>Pseudomonadati</taxon>
        <taxon>Bacteroidota</taxon>
        <taxon>Flavobacteriia</taxon>
        <taxon>Flavobacteriales</taxon>
        <taxon>Flavobacteriaceae</taxon>
        <taxon>Winogradskyella</taxon>
    </lineage>
</organism>
<gene>
    <name evidence="2" type="ORF">DFQ08_101525</name>
</gene>
<dbReference type="OrthoDB" id="252464at2"/>
<dbReference type="PRINTS" id="PR00111">
    <property type="entry name" value="ABHYDROLASE"/>
</dbReference>
<name>A0A368ZKQ7_9FLAO</name>
<dbReference type="Pfam" id="PF00561">
    <property type="entry name" value="Abhydrolase_1"/>
    <property type="match status" value="1"/>
</dbReference>
<dbReference type="EMBL" id="QPJO01000001">
    <property type="protein sequence ID" value="RCW93727.1"/>
    <property type="molecule type" value="Genomic_DNA"/>
</dbReference>
<dbReference type="PANTHER" id="PTHR43798">
    <property type="entry name" value="MONOACYLGLYCEROL LIPASE"/>
    <property type="match status" value="1"/>
</dbReference>
<keyword evidence="3" id="KW-1185">Reference proteome</keyword>
<dbReference type="AlphaFoldDB" id="A0A368ZKQ7"/>